<reference evidence="1" key="1">
    <citation type="submission" date="2022-07" db="EMBL/GenBank/DDBJ databases">
        <title>Phylogenomic reconstructions and comparative analyses of Kickxellomycotina fungi.</title>
        <authorList>
            <person name="Reynolds N.K."/>
            <person name="Stajich J.E."/>
            <person name="Barry K."/>
            <person name="Grigoriev I.V."/>
            <person name="Crous P."/>
            <person name="Smith M.E."/>
        </authorList>
    </citation>
    <scope>NUCLEOTIDE SEQUENCE</scope>
    <source>
        <strain evidence="1">Benny 63K</strain>
    </source>
</reference>
<comment type="caution">
    <text evidence="1">The sequence shown here is derived from an EMBL/GenBank/DDBJ whole genome shotgun (WGS) entry which is preliminary data.</text>
</comment>
<dbReference type="Proteomes" id="UP001150581">
    <property type="component" value="Unassembled WGS sequence"/>
</dbReference>
<organism evidence="1 2">
    <name type="scientific">Kickxella alabastrina</name>
    <dbReference type="NCBI Taxonomy" id="61397"/>
    <lineage>
        <taxon>Eukaryota</taxon>
        <taxon>Fungi</taxon>
        <taxon>Fungi incertae sedis</taxon>
        <taxon>Zoopagomycota</taxon>
        <taxon>Kickxellomycotina</taxon>
        <taxon>Kickxellomycetes</taxon>
        <taxon>Kickxellales</taxon>
        <taxon>Kickxellaceae</taxon>
        <taxon>Kickxella</taxon>
    </lineage>
</organism>
<proteinExistence type="predicted"/>
<gene>
    <name evidence="1" type="ORF">LPJ66_001897</name>
</gene>
<name>A0ACC1IRX5_9FUNG</name>
<protein>
    <submittedName>
        <fullName evidence="1">Uncharacterized protein</fullName>
    </submittedName>
</protein>
<dbReference type="EMBL" id="JANBPG010000126">
    <property type="protein sequence ID" value="KAJ1899775.1"/>
    <property type="molecule type" value="Genomic_DNA"/>
</dbReference>
<keyword evidence="2" id="KW-1185">Reference proteome</keyword>
<evidence type="ECO:0000313" key="1">
    <source>
        <dbReference type="EMBL" id="KAJ1899775.1"/>
    </source>
</evidence>
<sequence length="881" mass="98230">MAEQTKNKAPDEGSMPLLKTCVMCRNRKVKCGGEKPECINCTKYRCSCMYLPSARHARTKQHQHQHQHQQQQGTGTVAVGKGALPYDKLHRISVSPGKIADGGFVKSQLLQPAVITQQQQNLQQHHLQQLQHQHHHQQQQHQQKQQFKQWADSGQMQGLSSPMTSSLSFSWQNVASSVTAVKTEDVQPKIEISPSSTYGEMPGGNIASLEYGLPPTLPQHLPQDTSSGSGTANDAGQHCVEGAVNRRESVAHSVSSIGSTTGNYSPLVMTGTPTSATGVDVRHIEATMALPGTVDDMLKAYFRYQYPSSGLIHEGFFWFRYQNNMLTPLLIYAMLAVATWSLVGDSDEIAAAAYGSLHEVFYRQAKHYVEDAMDEADLHSIQGLLVLSNYEVLVGRWNRMWNHTTLARRLAEGIIIRNADFPWAGVQLQNGFDFEYQQVVRAYWHSLVHDIWAAVMMDKQVSGIDIAMPPRPSHDFTFRTLQFHPSEDAPGYRVALGLGALEDPEHGATAAMGELALLVGAINNSAYLFQHASQLPAFKVFIGFEMQLTEWYRTLPADVQLDDTTVARFTATGARADLGEIISAHLFWNFARLLLMRMGLVLSLGEDPALLRNIHATKAFYTEGDSTTQPPTSPQQNMVGILTSPDKAESYNQWLFQFCRYMSLQSAQNVVTLLKLGERHGVHPGYFGLGINMPLIQVVSVSLGLVRSPDAQVVALALDHLATVTRTLLRLKHCFNTALLLLHLFLFMQDPQLLLPADPLQATEDLAVDLTCPFASNHLVSKLLHRLEISFDEFVGETMRAVRLSMRGRDVELFISPLLRYLPQQQQEREREREAVETAMDEEGGSSTAADAAAREPEWYKDAPSYMRSAWKRLTRIQNSS</sequence>
<evidence type="ECO:0000313" key="2">
    <source>
        <dbReference type="Proteomes" id="UP001150581"/>
    </source>
</evidence>
<accession>A0ACC1IRX5</accession>